<dbReference type="EMBL" id="JBHUKR010000002">
    <property type="protein sequence ID" value="MFD2414939.1"/>
    <property type="molecule type" value="Genomic_DNA"/>
</dbReference>
<dbReference type="InterPro" id="IPR036704">
    <property type="entry name" value="RraA/RraA-like_sf"/>
</dbReference>
<dbReference type="Gene3D" id="3.50.30.40">
    <property type="entry name" value="Ribonuclease E inhibitor RraA/RraA-like"/>
    <property type="match status" value="1"/>
</dbReference>
<evidence type="ECO:0000256" key="7">
    <source>
        <dbReference type="ARBA" id="ARBA00016549"/>
    </source>
</evidence>
<evidence type="ECO:0000256" key="2">
    <source>
        <dbReference type="ARBA" id="ARBA00001968"/>
    </source>
</evidence>
<comment type="similarity">
    <text evidence="3">Belongs to the class II aldolase/RraA-like family.</text>
</comment>
<comment type="function">
    <text evidence="8">Catalyzes the aldol cleavage of 4-hydroxy-4-methyl-2-oxoglutarate (HMG) into 2 molecules of pyruvate. Also contains a secondary oxaloacetate (OAA) decarboxylase activity due to the common pyruvate enolate transition state formed following C-C bond cleavage in the retro-aldol and decarboxylation reactions.</text>
</comment>
<evidence type="ECO:0000256" key="1">
    <source>
        <dbReference type="ARBA" id="ARBA00001342"/>
    </source>
</evidence>
<protein>
    <recommendedName>
        <fullName evidence="7">Putative 4-hydroxy-4-methyl-2-oxoglutarate aldolase</fullName>
        <ecNumber evidence="6">4.1.1.112</ecNumber>
        <ecNumber evidence="5">4.1.3.17</ecNumber>
    </recommendedName>
    <alternativeName>
        <fullName evidence="11">Oxaloacetate decarboxylase</fullName>
    </alternativeName>
    <alternativeName>
        <fullName evidence="9">Regulator of ribonuclease activity homolog</fullName>
    </alternativeName>
    <alternativeName>
        <fullName evidence="10">RraA-like protein</fullName>
    </alternativeName>
</protein>
<organism evidence="13 14">
    <name type="scientific">Amycolatopsis pigmentata</name>
    <dbReference type="NCBI Taxonomy" id="450801"/>
    <lineage>
        <taxon>Bacteria</taxon>
        <taxon>Bacillati</taxon>
        <taxon>Actinomycetota</taxon>
        <taxon>Actinomycetes</taxon>
        <taxon>Pseudonocardiales</taxon>
        <taxon>Pseudonocardiaceae</taxon>
        <taxon>Amycolatopsis</taxon>
    </lineage>
</organism>
<comment type="caution">
    <text evidence="13">The sequence shown here is derived from an EMBL/GenBank/DDBJ whole genome shotgun (WGS) entry which is preliminary data.</text>
</comment>
<name>A0ABW5FIV5_9PSEU</name>
<evidence type="ECO:0000256" key="12">
    <source>
        <dbReference type="ARBA" id="ARBA00047973"/>
    </source>
</evidence>
<evidence type="ECO:0000313" key="14">
    <source>
        <dbReference type="Proteomes" id="UP001597417"/>
    </source>
</evidence>
<comment type="cofactor">
    <cofactor evidence="2">
        <name>a divalent metal cation</name>
        <dbReference type="ChEBI" id="CHEBI:60240"/>
    </cofactor>
</comment>
<dbReference type="InterPro" id="IPR005493">
    <property type="entry name" value="RraA/RraA-like"/>
</dbReference>
<reference evidence="14" key="1">
    <citation type="journal article" date="2019" name="Int. J. Syst. Evol. Microbiol.">
        <title>The Global Catalogue of Microorganisms (GCM) 10K type strain sequencing project: providing services to taxonomists for standard genome sequencing and annotation.</title>
        <authorList>
            <consortium name="The Broad Institute Genomics Platform"/>
            <consortium name="The Broad Institute Genome Sequencing Center for Infectious Disease"/>
            <person name="Wu L."/>
            <person name="Ma J."/>
        </authorList>
    </citation>
    <scope>NUCLEOTIDE SEQUENCE [LARGE SCALE GENOMIC DNA]</scope>
    <source>
        <strain evidence="14">CGMCC 4.7645</strain>
    </source>
</reference>
<dbReference type="SUPFAM" id="SSF89562">
    <property type="entry name" value="RraA-like"/>
    <property type="match status" value="1"/>
</dbReference>
<keyword evidence="14" id="KW-1185">Reference proteome</keyword>
<dbReference type="EC" id="4.1.3.17" evidence="5"/>
<comment type="subunit">
    <text evidence="4">Homotrimer.</text>
</comment>
<evidence type="ECO:0000256" key="5">
    <source>
        <dbReference type="ARBA" id="ARBA00012213"/>
    </source>
</evidence>
<evidence type="ECO:0000256" key="4">
    <source>
        <dbReference type="ARBA" id="ARBA00011233"/>
    </source>
</evidence>
<dbReference type="PANTHER" id="PTHR33254:SF4">
    <property type="entry name" value="4-HYDROXY-4-METHYL-2-OXOGLUTARATE ALDOLASE 3-RELATED"/>
    <property type="match status" value="1"/>
</dbReference>
<accession>A0ABW5FIV5</accession>
<evidence type="ECO:0000256" key="8">
    <source>
        <dbReference type="ARBA" id="ARBA00025046"/>
    </source>
</evidence>
<dbReference type="PANTHER" id="PTHR33254">
    <property type="entry name" value="4-HYDROXY-4-METHYL-2-OXOGLUTARATE ALDOLASE 3-RELATED"/>
    <property type="match status" value="1"/>
</dbReference>
<comment type="catalytic activity">
    <reaction evidence="12">
        <text>oxaloacetate + H(+) = pyruvate + CO2</text>
        <dbReference type="Rhea" id="RHEA:15641"/>
        <dbReference type="ChEBI" id="CHEBI:15361"/>
        <dbReference type="ChEBI" id="CHEBI:15378"/>
        <dbReference type="ChEBI" id="CHEBI:16452"/>
        <dbReference type="ChEBI" id="CHEBI:16526"/>
        <dbReference type="EC" id="4.1.1.112"/>
    </reaction>
</comment>
<evidence type="ECO:0000256" key="9">
    <source>
        <dbReference type="ARBA" id="ARBA00029596"/>
    </source>
</evidence>
<evidence type="ECO:0000256" key="10">
    <source>
        <dbReference type="ARBA" id="ARBA00030169"/>
    </source>
</evidence>
<dbReference type="CDD" id="cd16841">
    <property type="entry name" value="RraA_family"/>
    <property type="match status" value="1"/>
</dbReference>
<dbReference type="Proteomes" id="UP001597417">
    <property type="component" value="Unassembled WGS sequence"/>
</dbReference>
<comment type="catalytic activity">
    <reaction evidence="1">
        <text>4-hydroxy-4-methyl-2-oxoglutarate = 2 pyruvate</text>
        <dbReference type="Rhea" id="RHEA:22748"/>
        <dbReference type="ChEBI" id="CHEBI:15361"/>
        <dbReference type="ChEBI" id="CHEBI:58276"/>
        <dbReference type="EC" id="4.1.3.17"/>
    </reaction>
</comment>
<dbReference type="EC" id="4.1.1.112" evidence="6"/>
<proteinExistence type="inferred from homology"/>
<evidence type="ECO:0000256" key="11">
    <source>
        <dbReference type="ARBA" id="ARBA00032305"/>
    </source>
</evidence>
<gene>
    <name evidence="13" type="ORF">ACFSXZ_01210</name>
</gene>
<dbReference type="Pfam" id="PF03737">
    <property type="entry name" value="RraA-like"/>
    <property type="match status" value="1"/>
</dbReference>
<sequence length="192" mass="21112">MNGRRLSTADLCDEFFDVLRFPDLALRRFGGVPAGAGRAALVDLDADNRILFEVLAQSGRGKALVVRSRSPACPAVVGATLVALAVKNDWECLVIDGALRDVAQVRHAPMCVYAREQRPFRLRAGPAGRVLDQLDLVGTPIRSGDLVTVDEDGIIVGRPSRLPPWLSNGETAIERRSPRRRICWRLRMFGVE</sequence>
<evidence type="ECO:0000313" key="13">
    <source>
        <dbReference type="EMBL" id="MFD2414939.1"/>
    </source>
</evidence>
<dbReference type="RefSeq" id="WP_378260256.1">
    <property type="nucleotide sequence ID" value="NZ_JBHUKR010000002.1"/>
</dbReference>
<evidence type="ECO:0000256" key="3">
    <source>
        <dbReference type="ARBA" id="ARBA00008621"/>
    </source>
</evidence>
<evidence type="ECO:0000256" key="6">
    <source>
        <dbReference type="ARBA" id="ARBA00012947"/>
    </source>
</evidence>